<dbReference type="OrthoDB" id="9445642at2759"/>
<keyword evidence="3" id="KW-1185">Reference proteome</keyword>
<keyword evidence="1" id="KW-0812">Transmembrane</keyword>
<evidence type="ECO:0000313" key="2">
    <source>
        <dbReference type="EMBL" id="CAG9783898.1"/>
    </source>
</evidence>
<reference evidence="2" key="2">
    <citation type="submission" date="2022-10" db="EMBL/GenBank/DDBJ databases">
        <authorList>
            <consortium name="ENA_rothamsted_submissions"/>
            <consortium name="culmorum"/>
            <person name="King R."/>
        </authorList>
    </citation>
    <scope>NUCLEOTIDE SEQUENCE</scope>
</reference>
<keyword evidence="1" id="KW-1133">Transmembrane helix</keyword>
<feature type="transmembrane region" description="Helical" evidence="1">
    <location>
        <begin position="279"/>
        <end position="299"/>
    </location>
</feature>
<accession>A0A9N9QV03</accession>
<gene>
    <name evidence="2" type="ORF">DIATSA_LOCUS2033</name>
</gene>
<proteinExistence type="predicted"/>
<evidence type="ECO:0000256" key="1">
    <source>
        <dbReference type="SAM" id="Phobius"/>
    </source>
</evidence>
<protein>
    <submittedName>
        <fullName evidence="2">Uncharacterized protein</fullName>
    </submittedName>
</protein>
<organism evidence="2 3">
    <name type="scientific">Diatraea saccharalis</name>
    <name type="common">sugarcane borer</name>
    <dbReference type="NCBI Taxonomy" id="40085"/>
    <lineage>
        <taxon>Eukaryota</taxon>
        <taxon>Metazoa</taxon>
        <taxon>Ecdysozoa</taxon>
        <taxon>Arthropoda</taxon>
        <taxon>Hexapoda</taxon>
        <taxon>Insecta</taxon>
        <taxon>Pterygota</taxon>
        <taxon>Neoptera</taxon>
        <taxon>Endopterygota</taxon>
        <taxon>Lepidoptera</taxon>
        <taxon>Glossata</taxon>
        <taxon>Ditrysia</taxon>
        <taxon>Pyraloidea</taxon>
        <taxon>Crambidae</taxon>
        <taxon>Crambinae</taxon>
        <taxon>Diatraea</taxon>
    </lineage>
</organism>
<dbReference type="AlphaFoldDB" id="A0A9N9QV03"/>
<dbReference type="EMBL" id="OU893342">
    <property type="protein sequence ID" value="CAG9783898.1"/>
    <property type="molecule type" value="Genomic_DNA"/>
</dbReference>
<keyword evidence="1" id="KW-0472">Membrane</keyword>
<evidence type="ECO:0000313" key="3">
    <source>
        <dbReference type="Proteomes" id="UP001153714"/>
    </source>
</evidence>
<reference evidence="2" key="1">
    <citation type="submission" date="2021-12" db="EMBL/GenBank/DDBJ databases">
        <authorList>
            <person name="King R."/>
        </authorList>
    </citation>
    <scope>NUCLEOTIDE SEQUENCE</scope>
</reference>
<sequence length="324" mass="37547">MEWFSDSSRRQGVWCMGRRPPFPGATPVDREPHTAHTMMYRHHIIAFYLFYTLQIVCAKINGGPRGRFVNNTQIAPTNYHVNAHHTHYSYHPPNHIAFICRYCTHPAFYPVYNSALPTYVYKFRESNDRYSVLLTGLSLYNLGRCCGQTNSNNYTPRAEEQCSIQIIDRRHFEEARFPCFIMSSFMEHNQSKFHDALSLKSNATLNDTRTTEAPITFDIVSANVDVKPFISKNMTELVVSRDQDCVIWHNMTMTKERHTLSCSLLKEYAETMRPAGVPVYIWMPSLLAVIVGIYIFSYCCCRKQKDKKEGVPLNPNSVYRYCSN</sequence>
<name>A0A9N9QV03_9NEOP</name>
<dbReference type="Proteomes" id="UP001153714">
    <property type="component" value="Chromosome 11"/>
</dbReference>